<comment type="caution">
    <text evidence="1">The sequence shown here is derived from an EMBL/GenBank/DDBJ whole genome shotgun (WGS) entry which is preliminary data.</text>
</comment>
<dbReference type="PROSITE" id="PS51257">
    <property type="entry name" value="PROKAR_LIPOPROTEIN"/>
    <property type="match status" value="1"/>
</dbReference>
<gene>
    <name evidence="1" type="ORF">D515_01974</name>
</gene>
<organism evidence="1 2">
    <name type="scientific">Grimontia indica</name>
    <dbReference type="NCBI Taxonomy" id="1056512"/>
    <lineage>
        <taxon>Bacteria</taxon>
        <taxon>Pseudomonadati</taxon>
        <taxon>Pseudomonadota</taxon>
        <taxon>Gammaproteobacteria</taxon>
        <taxon>Vibrionales</taxon>
        <taxon>Vibrionaceae</taxon>
        <taxon>Grimontia</taxon>
    </lineage>
</organism>
<evidence type="ECO:0000313" key="2">
    <source>
        <dbReference type="Proteomes" id="UP000011223"/>
    </source>
</evidence>
<accession>R1IVH7</accession>
<dbReference type="EMBL" id="ANFM02000022">
    <property type="protein sequence ID" value="EOD79310.1"/>
    <property type="molecule type" value="Genomic_DNA"/>
</dbReference>
<dbReference type="Proteomes" id="UP000011223">
    <property type="component" value="Unassembled WGS sequence"/>
</dbReference>
<proteinExistence type="predicted"/>
<evidence type="ECO:0000313" key="1">
    <source>
        <dbReference type="EMBL" id="EOD79310.1"/>
    </source>
</evidence>
<keyword evidence="2" id="KW-1185">Reference proteome</keyword>
<protein>
    <submittedName>
        <fullName evidence="1">Uncharacterized protein</fullName>
    </submittedName>
</protein>
<dbReference type="AlphaFoldDB" id="R1IVH7"/>
<sequence length="239" mass="27776">MYDNKNKYAELNDLINQLTWSQSCGEQYCWGNIVIDTGNSQQRQAINESLDYLSKNMPEIASFIGKNVKNIVLLNSESGEYHGFSRGDEFQTIFLYNVESLSSDPHILSAGIIHESIHQEIFRIENSVSYFLSEALLGNEYKVNSPWTGNEIHINSFVHAAHVWFGLYHYWDKYLFVKPDPYDNSLAQQQRSKLLQGFDNDQYGEINLFLKNNNQHRAMYSILKLKKIMGDKNEKNRND</sequence>
<dbReference type="RefSeq" id="WP_002539297.1">
    <property type="nucleotide sequence ID" value="NZ_ANFM02000022.1"/>
</dbReference>
<reference evidence="1 2" key="1">
    <citation type="journal article" date="2014" name="PLoS ONE">
        <title>Grimontia indica AK16(T), sp. nov., Isolated from a Seawater Sample Reports the Presence of Pathogenic Genes Similar to Vibrio Genus.</title>
        <authorList>
            <person name="Singh A."/>
            <person name="Vaidya B."/>
            <person name="Khatri I."/>
            <person name="Srinivas T.N."/>
            <person name="Subramanian S."/>
            <person name="Korpole S."/>
            <person name="Pinnaka A.K."/>
        </authorList>
    </citation>
    <scope>NUCLEOTIDE SEQUENCE [LARGE SCALE GENOMIC DNA]</scope>
    <source>
        <strain evidence="1 2">AK16</strain>
    </source>
</reference>
<name>R1IVH7_9GAMM</name>